<feature type="region of interest" description="Disordered" evidence="1">
    <location>
        <begin position="53"/>
        <end position="78"/>
    </location>
</feature>
<feature type="compositionally biased region" description="Basic and acidic residues" evidence="1">
    <location>
        <begin position="53"/>
        <end position="66"/>
    </location>
</feature>
<comment type="caution">
    <text evidence="2">The sequence shown here is derived from an EMBL/GenBank/DDBJ whole genome shotgun (WGS) entry which is preliminary data.</text>
</comment>
<dbReference type="RefSeq" id="WP_200266725.1">
    <property type="nucleotide sequence ID" value="NZ_JAENIJ010000001.1"/>
</dbReference>
<protein>
    <submittedName>
        <fullName evidence="2">Uncharacterized protein</fullName>
    </submittedName>
</protein>
<organism evidence="2 3">
    <name type="scientific">Luteolibacter pohnpeiensis</name>
    <dbReference type="NCBI Taxonomy" id="454153"/>
    <lineage>
        <taxon>Bacteria</taxon>
        <taxon>Pseudomonadati</taxon>
        <taxon>Verrucomicrobiota</taxon>
        <taxon>Verrucomicrobiia</taxon>
        <taxon>Verrucomicrobiales</taxon>
        <taxon>Verrucomicrobiaceae</taxon>
        <taxon>Luteolibacter</taxon>
    </lineage>
</organism>
<dbReference type="Proteomes" id="UP000603141">
    <property type="component" value="Unassembled WGS sequence"/>
</dbReference>
<reference evidence="2" key="1">
    <citation type="submission" date="2021-01" db="EMBL/GenBank/DDBJ databases">
        <title>Modified the classification status of verrucomicrobia.</title>
        <authorList>
            <person name="Feng X."/>
        </authorList>
    </citation>
    <scope>NUCLEOTIDE SEQUENCE</scope>
    <source>
        <strain evidence="2">KCTC 22041</strain>
    </source>
</reference>
<dbReference type="AlphaFoldDB" id="A0A934S327"/>
<sequence length="250" mass="28316">MKRSNKLIILQACLFLGMSLYLLCSLSASKQQRTKLINNDTLVSPIKNTRSSQVHEDLDYRSDRNYSDPAKQNLREKGVLSRSESPVYTLLGDLGSKLSNYGLDELGISEEVRPLLQEAVDKSFTDMTNLLKQKMTLEIDTPELKKYHIPPVPEGQDVFEKLKNDFHRLLPEKKADTLIASFSNVSQFYAGFGRYEGTVEIKSESNSPFDYAIEYKFNDPEAGDGNIISQGYQAVSDPAEFQYLFGLFKN</sequence>
<dbReference type="EMBL" id="JAENIJ010000001">
    <property type="protein sequence ID" value="MBK1880993.1"/>
    <property type="molecule type" value="Genomic_DNA"/>
</dbReference>
<gene>
    <name evidence="2" type="ORF">JIN85_01120</name>
</gene>
<keyword evidence="3" id="KW-1185">Reference proteome</keyword>
<accession>A0A934S327</accession>
<evidence type="ECO:0000256" key="1">
    <source>
        <dbReference type="SAM" id="MobiDB-lite"/>
    </source>
</evidence>
<evidence type="ECO:0000313" key="3">
    <source>
        <dbReference type="Proteomes" id="UP000603141"/>
    </source>
</evidence>
<evidence type="ECO:0000313" key="2">
    <source>
        <dbReference type="EMBL" id="MBK1880993.1"/>
    </source>
</evidence>
<name>A0A934S327_9BACT</name>
<proteinExistence type="predicted"/>